<dbReference type="GO" id="GO:0003714">
    <property type="term" value="F:transcription corepressor activity"/>
    <property type="evidence" value="ECO:0007669"/>
    <property type="project" value="InterPro"/>
</dbReference>
<evidence type="ECO:0000256" key="3">
    <source>
        <dbReference type="SAM" id="Phobius"/>
    </source>
</evidence>
<keyword evidence="3" id="KW-0472">Membrane</keyword>
<dbReference type="GO" id="GO:0005829">
    <property type="term" value="C:cytosol"/>
    <property type="evidence" value="ECO:0000318"/>
    <property type="project" value="GO_Central"/>
</dbReference>
<keyword evidence="2" id="KW-0175">Coiled coil</keyword>
<dbReference type="Pfam" id="PF06825">
    <property type="entry name" value="HSBP1"/>
    <property type="match status" value="1"/>
</dbReference>
<dbReference type="GeneTree" id="ENSGT00550000076117"/>
<keyword evidence="5" id="KW-1185">Reference proteome</keyword>
<dbReference type="Gene3D" id="1.20.5.430">
    <property type="match status" value="1"/>
</dbReference>
<dbReference type="PANTHER" id="PTHR19424:SF4">
    <property type="entry name" value="HEAT SHOCK FACTOR-BINDING PROTEIN 1-LIKE PROTEIN 1"/>
    <property type="match status" value="1"/>
</dbReference>
<dbReference type="Proteomes" id="UP000002280">
    <property type="component" value="Chromosome 3"/>
</dbReference>
<proteinExistence type="inferred from homology"/>
<keyword evidence="3" id="KW-0812">Transmembrane</keyword>
<dbReference type="GO" id="GO:0070370">
    <property type="term" value="P:cellular heat acclimation"/>
    <property type="evidence" value="ECO:0000318"/>
    <property type="project" value="GO_Central"/>
</dbReference>
<evidence type="ECO:0000256" key="1">
    <source>
        <dbReference type="ARBA" id="ARBA00006349"/>
    </source>
</evidence>
<comment type="similarity">
    <text evidence="1">Belongs to the HSBP1 family.</text>
</comment>
<dbReference type="Ensembl" id="ENSMODT00000082260.1">
    <property type="protein sequence ID" value="ENSMODP00000056609.1"/>
    <property type="gene ID" value="ENSMODG00000046105.1"/>
</dbReference>
<reference evidence="4 5" key="1">
    <citation type="journal article" date="2007" name="Nature">
        <title>Genome of the marsupial Monodelphis domestica reveals innovation in non-coding sequences.</title>
        <authorList>
            <person name="Mikkelsen T.S."/>
            <person name="Wakefield M.J."/>
            <person name="Aken B."/>
            <person name="Amemiya C.T."/>
            <person name="Chang J.L."/>
            <person name="Duke S."/>
            <person name="Garber M."/>
            <person name="Gentles A.J."/>
            <person name="Goodstadt L."/>
            <person name="Heger A."/>
            <person name="Jurka J."/>
            <person name="Kamal M."/>
            <person name="Mauceli E."/>
            <person name="Searle S.M."/>
            <person name="Sharpe T."/>
            <person name="Baker M.L."/>
            <person name="Batzer M.A."/>
            <person name="Benos P.V."/>
            <person name="Belov K."/>
            <person name="Clamp M."/>
            <person name="Cook A."/>
            <person name="Cuff J."/>
            <person name="Das R."/>
            <person name="Davidow L."/>
            <person name="Deakin J.E."/>
            <person name="Fazzari M.J."/>
            <person name="Glass J.L."/>
            <person name="Grabherr M."/>
            <person name="Greally J.M."/>
            <person name="Gu W."/>
            <person name="Hore T.A."/>
            <person name="Huttley G.A."/>
            <person name="Kleber M."/>
            <person name="Jirtle R.L."/>
            <person name="Koina E."/>
            <person name="Lee J.T."/>
            <person name="Mahony S."/>
            <person name="Marra M.A."/>
            <person name="Miller R.D."/>
            <person name="Nicholls R.D."/>
            <person name="Oda M."/>
            <person name="Papenfuss A.T."/>
            <person name="Parra Z.E."/>
            <person name="Pollock D.D."/>
            <person name="Ray D.A."/>
            <person name="Schein J.E."/>
            <person name="Speed T.P."/>
            <person name="Thompson K."/>
            <person name="VandeBerg J.L."/>
            <person name="Wade C.M."/>
            <person name="Walker J.A."/>
            <person name="Waters P.D."/>
            <person name="Webber C."/>
            <person name="Weidman J.R."/>
            <person name="Xie X."/>
            <person name="Zody M.C."/>
            <person name="Baldwin J."/>
            <person name="Abdouelleil A."/>
            <person name="Abdulkadir J."/>
            <person name="Abebe A."/>
            <person name="Abera B."/>
            <person name="Abreu J."/>
            <person name="Acer S.C."/>
            <person name="Aftuck L."/>
            <person name="Alexander A."/>
            <person name="An P."/>
            <person name="Anderson E."/>
            <person name="Anderson S."/>
            <person name="Arachi H."/>
            <person name="Azer M."/>
            <person name="Bachantsang P."/>
            <person name="Barry A."/>
            <person name="Bayul T."/>
            <person name="Berlin A."/>
            <person name="Bessette D."/>
            <person name="Bloom T."/>
            <person name="Bloom T."/>
            <person name="Boguslavskiy L."/>
            <person name="Bonnet C."/>
            <person name="Boukhgalter B."/>
            <person name="Bourzgui I."/>
            <person name="Brown A."/>
            <person name="Cahill P."/>
            <person name="Channer S."/>
            <person name="Cheshatsang Y."/>
            <person name="Chuda L."/>
            <person name="Citroen M."/>
            <person name="Collymore A."/>
            <person name="Cooke P."/>
            <person name="Costello M."/>
            <person name="D'Aco K."/>
            <person name="Daza R."/>
            <person name="De Haan G."/>
            <person name="DeGray S."/>
            <person name="DeMaso C."/>
            <person name="Dhargay N."/>
            <person name="Dooley K."/>
            <person name="Dooley E."/>
            <person name="Doricent M."/>
            <person name="Dorje P."/>
            <person name="Dorjee K."/>
            <person name="Dupes A."/>
            <person name="Elong R."/>
            <person name="Falk J."/>
            <person name="Farina A."/>
            <person name="Faro S."/>
            <person name="Ferguson D."/>
            <person name="Fisher S."/>
            <person name="Foley C.D."/>
            <person name="Franke A."/>
            <person name="Friedrich D."/>
            <person name="Gadbois L."/>
            <person name="Gearin G."/>
            <person name="Gearin C.R."/>
            <person name="Giannoukos G."/>
            <person name="Goode T."/>
            <person name="Graham J."/>
            <person name="Grandbois E."/>
            <person name="Grewal S."/>
            <person name="Gyaltsen K."/>
            <person name="Hafez N."/>
            <person name="Hagos B."/>
            <person name="Hall J."/>
            <person name="Henson C."/>
            <person name="Hollinger A."/>
            <person name="Honan T."/>
            <person name="Huard M.D."/>
            <person name="Hughes L."/>
            <person name="Hurhula B."/>
            <person name="Husby M.E."/>
            <person name="Kamat A."/>
            <person name="Kanga B."/>
            <person name="Kashin S."/>
            <person name="Khazanovich D."/>
            <person name="Kisner P."/>
            <person name="Lance K."/>
            <person name="Lara M."/>
            <person name="Lee W."/>
            <person name="Lennon N."/>
            <person name="Letendre F."/>
            <person name="LeVine R."/>
            <person name="Lipovsky A."/>
            <person name="Liu X."/>
            <person name="Liu J."/>
            <person name="Liu S."/>
            <person name="Lokyitsang T."/>
            <person name="Lokyitsang Y."/>
            <person name="Lubonja R."/>
            <person name="Lui A."/>
            <person name="MacDonald P."/>
            <person name="Magnisalis V."/>
            <person name="Maru K."/>
            <person name="Matthews C."/>
            <person name="McCusker W."/>
            <person name="McDonough S."/>
            <person name="Mehta T."/>
            <person name="Meldrim J."/>
            <person name="Meneus L."/>
            <person name="Mihai O."/>
            <person name="Mihalev A."/>
            <person name="Mihova T."/>
            <person name="Mittelman R."/>
            <person name="Mlenga V."/>
            <person name="Montmayeur A."/>
            <person name="Mulrain L."/>
            <person name="Navidi A."/>
            <person name="Naylor J."/>
            <person name="Negash T."/>
            <person name="Nguyen T."/>
            <person name="Nguyen N."/>
            <person name="Nicol R."/>
            <person name="Norbu C."/>
            <person name="Norbu N."/>
            <person name="Novod N."/>
            <person name="O'Neill B."/>
            <person name="Osman S."/>
            <person name="Markiewicz E."/>
            <person name="Oyono O.L."/>
            <person name="Patti C."/>
            <person name="Phunkhang P."/>
            <person name="Pierre F."/>
            <person name="Priest M."/>
            <person name="Raghuraman S."/>
            <person name="Rege F."/>
            <person name="Reyes R."/>
            <person name="Rise C."/>
            <person name="Rogov P."/>
            <person name="Ross K."/>
            <person name="Ryan E."/>
            <person name="Settipalli S."/>
            <person name="Shea T."/>
            <person name="Sherpa N."/>
            <person name="Shi L."/>
            <person name="Shih D."/>
            <person name="Sparrow T."/>
            <person name="Spaulding J."/>
            <person name="Stalker J."/>
            <person name="Stange-Thomann N."/>
            <person name="Stavropoulos S."/>
            <person name="Stone C."/>
            <person name="Strader C."/>
            <person name="Tesfaye S."/>
            <person name="Thomson T."/>
            <person name="Thoulutsang Y."/>
            <person name="Thoulutsang D."/>
            <person name="Topham K."/>
            <person name="Topping I."/>
            <person name="Tsamla T."/>
            <person name="Vassiliev H."/>
            <person name="Vo A."/>
            <person name="Wangchuk T."/>
            <person name="Wangdi T."/>
            <person name="Weiand M."/>
            <person name="Wilkinson J."/>
            <person name="Wilson A."/>
            <person name="Yadav S."/>
            <person name="Young G."/>
            <person name="Yu Q."/>
            <person name="Zembek L."/>
            <person name="Zhong D."/>
            <person name="Zimmer A."/>
            <person name="Zwirko Z."/>
            <person name="Jaffe D.B."/>
            <person name="Alvarez P."/>
            <person name="Brockman W."/>
            <person name="Butler J."/>
            <person name="Chin C."/>
            <person name="Gnerre S."/>
            <person name="MacCallum I."/>
            <person name="Graves J.A."/>
            <person name="Ponting C.P."/>
            <person name="Breen M."/>
            <person name="Samollow P.B."/>
            <person name="Lander E.S."/>
            <person name="Lindblad-Toh K."/>
        </authorList>
    </citation>
    <scope>NUCLEOTIDE SEQUENCE [LARGE SCALE GENOMIC DNA]</scope>
</reference>
<accession>A0A5F8HAI0</accession>
<dbReference type="FunCoup" id="A0A5F8HAI0">
    <property type="interactions" value="656"/>
</dbReference>
<dbReference type="AlphaFoldDB" id="A0A5F8HAI0"/>
<protein>
    <recommendedName>
        <fullName evidence="6">Heat shock factor binding protein 1 like 1</fullName>
    </recommendedName>
</protein>
<evidence type="ECO:0000313" key="5">
    <source>
        <dbReference type="Proteomes" id="UP000002280"/>
    </source>
</evidence>
<keyword evidence="3" id="KW-1133">Transmembrane helix</keyword>
<dbReference type="OMA" id="MEEMGHR"/>
<feature type="coiled-coil region" evidence="2">
    <location>
        <begin position="31"/>
        <end position="58"/>
    </location>
</feature>
<reference evidence="4" key="3">
    <citation type="submission" date="2025-09" db="UniProtKB">
        <authorList>
            <consortium name="Ensembl"/>
        </authorList>
    </citation>
    <scope>IDENTIFICATION</scope>
</reference>
<evidence type="ECO:0000313" key="4">
    <source>
        <dbReference type="Ensembl" id="ENSMODP00000056609.1"/>
    </source>
</evidence>
<dbReference type="InParanoid" id="A0A5F8HAI0"/>
<dbReference type="PANTHER" id="PTHR19424">
    <property type="entry name" value="HEAT SHOCK FACTOR BINDING PROTEIN 1"/>
    <property type="match status" value="1"/>
</dbReference>
<evidence type="ECO:0008006" key="6">
    <source>
        <dbReference type="Google" id="ProtNLM"/>
    </source>
</evidence>
<dbReference type="STRING" id="13616.ENSMODP00000056609"/>
<organism evidence="4 5">
    <name type="scientific">Monodelphis domestica</name>
    <name type="common">Gray short-tailed opossum</name>
    <dbReference type="NCBI Taxonomy" id="13616"/>
    <lineage>
        <taxon>Eukaryota</taxon>
        <taxon>Metazoa</taxon>
        <taxon>Chordata</taxon>
        <taxon>Craniata</taxon>
        <taxon>Vertebrata</taxon>
        <taxon>Euteleostomi</taxon>
        <taxon>Mammalia</taxon>
        <taxon>Metatheria</taxon>
        <taxon>Didelphimorphia</taxon>
        <taxon>Didelphidae</taxon>
        <taxon>Monodelphis</taxon>
    </lineage>
</organism>
<dbReference type="Bgee" id="ENSMODG00000046105">
    <property type="expression patterns" value="Expressed in spermatid and 20 other cell types or tissues"/>
</dbReference>
<dbReference type="InterPro" id="IPR009643">
    <property type="entry name" value="HS1-bd"/>
</dbReference>
<feature type="transmembrane region" description="Helical" evidence="3">
    <location>
        <begin position="69"/>
        <end position="90"/>
    </location>
</feature>
<name>A0A5F8HAI0_MONDO</name>
<reference evidence="4" key="2">
    <citation type="submission" date="2025-08" db="UniProtKB">
        <authorList>
            <consortium name="Ensembl"/>
        </authorList>
    </citation>
    <scope>IDENTIFICATION</scope>
</reference>
<evidence type="ECO:0000256" key="2">
    <source>
        <dbReference type="SAM" id="Coils"/>
    </source>
</evidence>
<sequence>MADIDTPSGQALTEFAEHLLQELQVHFQALTETITLKMEEMGNRIDDLQNNVTDLMVQAGIQNTDKEQMVTSIFFLILCFQRSLFVFFFLKMTTYLFTA</sequence>
<dbReference type="GO" id="GO:0005634">
    <property type="term" value="C:nucleus"/>
    <property type="evidence" value="ECO:0000318"/>
    <property type="project" value="GO_Central"/>
</dbReference>